<feature type="domain" description="Argininosuccinate lyase C-terminal" evidence="8">
    <location>
        <begin position="376"/>
        <end position="451"/>
    </location>
</feature>
<dbReference type="NCBIfam" id="TIGR00838">
    <property type="entry name" value="argH"/>
    <property type="match status" value="1"/>
</dbReference>
<dbReference type="Pfam" id="PF14698">
    <property type="entry name" value="ASL_C2"/>
    <property type="match status" value="1"/>
</dbReference>
<organism evidence="9 10">
    <name type="scientific">Alicyclobacillus ferrooxydans</name>
    <dbReference type="NCBI Taxonomy" id="471514"/>
    <lineage>
        <taxon>Bacteria</taxon>
        <taxon>Bacillati</taxon>
        <taxon>Bacillota</taxon>
        <taxon>Bacilli</taxon>
        <taxon>Bacillales</taxon>
        <taxon>Alicyclobacillaceae</taxon>
        <taxon>Alicyclobacillus</taxon>
    </lineage>
</organism>
<comment type="pathway">
    <text evidence="1 6">Amino-acid biosynthesis; L-arginine biosynthesis; L-arginine from L-ornithine and carbamoyl phosphate: step 3/3.</text>
</comment>
<dbReference type="Gene3D" id="1.20.200.10">
    <property type="entry name" value="Fumarase/aspartase (Central domain)"/>
    <property type="match status" value="1"/>
</dbReference>
<evidence type="ECO:0000256" key="5">
    <source>
        <dbReference type="ARBA" id="ARBA00023239"/>
    </source>
</evidence>
<dbReference type="CDD" id="cd01359">
    <property type="entry name" value="Argininosuccinate_lyase"/>
    <property type="match status" value="1"/>
</dbReference>
<dbReference type="InterPro" id="IPR000362">
    <property type="entry name" value="Fumarate_lyase_fam"/>
</dbReference>
<dbReference type="PRINTS" id="PR00149">
    <property type="entry name" value="FUMRATELYASE"/>
</dbReference>
<evidence type="ECO:0000256" key="6">
    <source>
        <dbReference type="HAMAP-Rule" id="MF_00006"/>
    </source>
</evidence>
<evidence type="ECO:0000259" key="8">
    <source>
        <dbReference type="Pfam" id="PF14698"/>
    </source>
</evidence>
<dbReference type="PANTHER" id="PTHR43814:SF1">
    <property type="entry name" value="ARGININOSUCCINATE LYASE"/>
    <property type="match status" value="1"/>
</dbReference>
<evidence type="ECO:0000256" key="3">
    <source>
        <dbReference type="ARBA" id="ARBA00022571"/>
    </source>
</evidence>
<dbReference type="InterPro" id="IPR022761">
    <property type="entry name" value="Fumarate_lyase_N"/>
</dbReference>
<dbReference type="SUPFAM" id="SSF48557">
    <property type="entry name" value="L-aspartase-like"/>
    <property type="match status" value="1"/>
</dbReference>
<dbReference type="Gene3D" id="1.10.275.10">
    <property type="entry name" value="Fumarase/aspartase (N-terminal domain)"/>
    <property type="match status" value="1"/>
</dbReference>
<name>A0A0P9GSD1_9BACL</name>
<dbReference type="UniPathway" id="UPA00068">
    <property type="reaction ID" value="UER00114"/>
</dbReference>
<accession>A0A0P9GSD1</accession>
<evidence type="ECO:0000313" key="10">
    <source>
        <dbReference type="Proteomes" id="UP000050482"/>
    </source>
</evidence>
<comment type="catalytic activity">
    <reaction evidence="6">
        <text>2-(N(omega)-L-arginino)succinate = fumarate + L-arginine</text>
        <dbReference type="Rhea" id="RHEA:24020"/>
        <dbReference type="ChEBI" id="CHEBI:29806"/>
        <dbReference type="ChEBI" id="CHEBI:32682"/>
        <dbReference type="ChEBI" id="CHEBI:57472"/>
        <dbReference type="EC" id="4.3.2.1"/>
    </reaction>
</comment>
<dbReference type="InterPro" id="IPR009049">
    <property type="entry name" value="Argininosuccinate_lyase"/>
</dbReference>
<dbReference type="OrthoDB" id="9769623at2"/>
<dbReference type="EMBL" id="LJCO01000042">
    <property type="protein sequence ID" value="KPV43935.1"/>
    <property type="molecule type" value="Genomic_DNA"/>
</dbReference>
<reference evidence="9 10" key="1">
    <citation type="submission" date="2015-09" db="EMBL/GenBank/DDBJ databases">
        <title>Draft genome sequence of Alicyclobacillus ferrooxydans DSM 22381.</title>
        <authorList>
            <person name="Hemp J."/>
        </authorList>
    </citation>
    <scope>NUCLEOTIDE SEQUENCE [LARGE SCALE GENOMIC DNA]</scope>
    <source>
        <strain evidence="9 10">TC-34</strain>
    </source>
</reference>
<gene>
    <name evidence="6" type="primary">argH</name>
    <name evidence="9" type="ORF">AN477_09415</name>
</gene>
<dbReference type="GO" id="GO:0005829">
    <property type="term" value="C:cytosol"/>
    <property type="evidence" value="ECO:0007669"/>
    <property type="project" value="TreeGrafter"/>
</dbReference>
<comment type="subcellular location">
    <subcellularLocation>
        <location evidence="6">Cytoplasm</location>
    </subcellularLocation>
</comment>
<dbReference type="InterPro" id="IPR008948">
    <property type="entry name" value="L-Aspartase-like"/>
</dbReference>
<keyword evidence="4 6" id="KW-0028">Amino-acid biosynthesis</keyword>
<dbReference type="EC" id="4.3.2.1" evidence="2 6"/>
<sequence>MGVAHLGIREAVLAMEGTQFPGKSYAETVLIPAYDNAKTTLIEPMLAIHKAHLIMLVEQSIIPKDDALKILSAIHHIDIENYQRSSYTGKYEDLFFAIEDQILREAGDLAGNLHIGRSRNDMGVAMYRIVLRDLLVSVLNAVSELQATLLTMSELHAETIMLGYTHTQPAQPTTLGHYFLAVYDTLSRDYQRLHSALHTCNHSPLGAAAITTSGFPINRERVSELLGFEGLVENSYDAIGGADYIAEIASALQVALLGLGRYTQDLLLWSTKEFGAIVVAEPYVQVSSIMPQKRNPVSCEHIRALASRGVGECQAILQMLHNTPFGDIVDTEDDLQPHLWSALRLASKLFHLFGCVVATMSVDKERLRERAVESYAVITELADTLVRSSNMGFRTAHSISGHVARLATIEGLKANEVGAEIVAQAAQDVIGRPLCITDEVVKQALDAVHFVHIRALPGGPAPREVLRMMEYRQTKLQQTCHAMEQFQQSIELKMSQLNLTPQTWNETLG</sequence>
<dbReference type="PANTHER" id="PTHR43814">
    <property type="entry name" value="ARGININOSUCCINATE LYASE"/>
    <property type="match status" value="1"/>
</dbReference>
<dbReference type="Gene3D" id="1.10.40.30">
    <property type="entry name" value="Fumarase/aspartase (C-terminal domain)"/>
    <property type="match status" value="1"/>
</dbReference>
<comment type="similarity">
    <text evidence="6">Belongs to the lyase 1 family. Argininosuccinate lyase subfamily.</text>
</comment>
<dbReference type="AlphaFoldDB" id="A0A0P9GSD1"/>
<dbReference type="GO" id="GO:0042450">
    <property type="term" value="P:L-arginine biosynthetic process via ornithine"/>
    <property type="evidence" value="ECO:0007669"/>
    <property type="project" value="UniProtKB-UniRule"/>
</dbReference>
<evidence type="ECO:0000259" key="7">
    <source>
        <dbReference type="Pfam" id="PF00206"/>
    </source>
</evidence>
<dbReference type="PRINTS" id="PR00145">
    <property type="entry name" value="ARGSUCLYASE"/>
</dbReference>
<feature type="domain" description="Fumarate lyase N-terminal" evidence="7">
    <location>
        <begin position="75"/>
        <end position="310"/>
    </location>
</feature>
<keyword evidence="10" id="KW-1185">Reference proteome</keyword>
<protein>
    <recommendedName>
        <fullName evidence="2 6">Argininosuccinate lyase</fullName>
        <shortName evidence="6">ASAL</shortName>
        <ecNumber evidence="2 6">4.3.2.1</ecNumber>
    </recommendedName>
    <alternativeName>
        <fullName evidence="6">Arginosuccinase</fullName>
    </alternativeName>
</protein>
<keyword evidence="3 6" id="KW-0055">Arginine biosynthesis</keyword>
<dbReference type="Pfam" id="PF00206">
    <property type="entry name" value="Lyase_1"/>
    <property type="match status" value="1"/>
</dbReference>
<dbReference type="PATRIC" id="fig|471514.4.peg.456"/>
<evidence type="ECO:0000256" key="4">
    <source>
        <dbReference type="ARBA" id="ARBA00022605"/>
    </source>
</evidence>
<evidence type="ECO:0000313" key="9">
    <source>
        <dbReference type="EMBL" id="KPV43935.1"/>
    </source>
</evidence>
<keyword evidence="6" id="KW-0963">Cytoplasm</keyword>
<proteinExistence type="inferred from homology"/>
<evidence type="ECO:0000256" key="2">
    <source>
        <dbReference type="ARBA" id="ARBA00012338"/>
    </source>
</evidence>
<dbReference type="GO" id="GO:0004056">
    <property type="term" value="F:argininosuccinate lyase activity"/>
    <property type="evidence" value="ECO:0007669"/>
    <property type="project" value="UniProtKB-UniRule"/>
</dbReference>
<evidence type="ECO:0000256" key="1">
    <source>
        <dbReference type="ARBA" id="ARBA00004941"/>
    </source>
</evidence>
<dbReference type="HAMAP" id="MF_00006">
    <property type="entry name" value="Arg_succ_lyase"/>
    <property type="match status" value="1"/>
</dbReference>
<dbReference type="InterPro" id="IPR029419">
    <property type="entry name" value="Arg_succ_lyase_C"/>
</dbReference>
<dbReference type="InterPro" id="IPR024083">
    <property type="entry name" value="Fumarase/histidase_N"/>
</dbReference>
<comment type="caution">
    <text evidence="9">The sequence shown here is derived from an EMBL/GenBank/DDBJ whole genome shotgun (WGS) entry which is preliminary data.</text>
</comment>
<keyword evidence="5 6" id="KW-0456">Lyase</keyword>
<dbReference type="STRING" id="471514.AN477_09415"/>
<dbReference type="Proteomes" id="UP000050482">
    <property type="component" value="Unassembled WGS sequence"/>
</dbReference>